<protein>
    <recommendedName>
        <fullName evidence="3">CHAT domain-containing protein</fullName>
    </recommendedName>
</protein>
<evidence type="ECO:0000313" key="2">
    <source>
        <dbReference type="Proteomes" id="UP000248395"/>
    </source>
</evidence>
<proteinExistence type="predicted"/>
<comment type="caution">
    <text evidence="1">The sequence shown here is derived from an EMBL/GenBank/DDBJ whole genome shotgun (WGS) entry which is preliminary data.</text>
</comment>
<gene>
    <name evidence="1" type="ORF">DFR38_101164</name>
</gene>
<name>A0A318JQN8_9NEIS</name>
<reference evidence="1 2" key="1">
    <citation type="submission" date="2018-05" db="EMBL/GenBank/DDBJ databases">
        <title>Genomic Encyclopedia of Type Strains, Phase IV (KMG-IV): sequencing the most valuable type-strain genomes for metagenomic binning, comparative biology and taxonomic classification.</title>
        <authorList>
            <person name="Goeker M."/>
        </authorList>
    </citation>
    <scope>NUCLEOTIDE SEQUENCE [LARGE SCALE GENOMIC DNA]</scope>
    <source>
        <strain evidence="1 2">DSM 25134</strain>
    </source>
</reference>
<dbReference type="OrthoDB" id="8753706at2"/>
<dbReference type="EMBL" id="QJKC01000001">
    <property type="protein sequence ID" value="PXX51103.1"/>
    <property type="molecule type" value="Genomic_DNA"/>
</dbReference>
<accession>A0A318JQN8</accession>
<evidence type="ECO:0008006" key="3">
    <source>
        <dbReference type="Google" id="ProtNLM"/>
    </source>
</evidence>
<dbReference type="RefSeq" id="WP_059285621.1">
    <property type="nucleotide sequence ID" value="NZ_LNQU01000033.1"/>
</dbReference>
<sequence>MKTRTTVNARIAASRSIIVLEAPWSLHEQDQLRVSVLPFIQGMAQVCGDIDVLYSRFFDKSSFDQALTHLTSGPKYENTVVYIAGHGEGRKIEGVDIRHLMLQVGLLSKSKNISGILLGSCLVGNNTTTMETYLIETSLRWMAGYRCIVDWMSGTMIDISILQTMLSPSFDTACEEIELYREYFSQATNLFDKEALIGVYESGKEADMADSLVFSIQPSGRGRRPISFRCGEL</sequence>
<organism evidence="1 2">
    <name type="scientific">Aquitalea magnusonii</name>
    <dbReference type="NCBI Taxonomy" id="332411"/>
    <lineage>
        <taxon>Bacteria</taxon>
        <taxon>Pseudomonadati</taxon>
        <taxon>Pseudomonadota</taxon>
        <taxon>Betaproteobacteria</taxon>
        <taxon>Neisseriales</taxon>
        <taxon>Chromobacteriaceae</taxon>
        <taxon>Aquitalea</taxon>
    </lineage>
</organism>
<dbReference type="AlphaFoldDB" id="A0A318JQN8"/>
<keyword evidence="2" id="KW-1185">Reference proteome</keyword>
<evidence type="ECO:0000313" key="1">
    <source>
        <dbReference type="EMBL" id="PXX51103.1"/>
    </source>
</evidence>
<dbReference type="Proteomes" id="UP000248395">
    <property type="component" value="Unassembled WGS sequence"/>
</dbReference>